<gene>
    <name evidence="6" type="ORF">FMM02_09040</name>
</gene>
<dbReference type="PANTHER" id="PTHR30290">
    <property type="entry name" value="PERIPLASMIC BINDING COMPONENT OF ABC TRANSPORTER"/>
    <property type="match status" value="1"/>
</dbReference>
<dbReference type="RefSeq" id="WP_147494532.1">
    <property type="nucleotide sequence ID" value="NZ_CP041659.1"/>
</dbReference>
<organism evidence="6 7">
    <name type="scientific">Sphingomonas xanthus</name>
    <dbReference type="NCBI Taxonomy" id="2594473"/>
    <lineage>
        <taxon>Bacteria</taxon>
        <taxon>Pseudomonadati</taxon>
        <taxon>Pseudomonadota</taxon>
        <taxon>Alphaproteobacteria</taxon>
        <taxon>Sphingomonadales</taxon>
        <taxon>Sphingomonadaceae</taxon>
        <taxon>Sphingomonas</taxon>
    </lineage>
</organism>
<evidence type="ECO:0000259" key="5">
    <source>
        <dbReference type="Pfam" id="PF00496"/>
    </source>
</evidence>
<name>A0A516ITC5_9SPHN</name>
<dbReference type="AlphaFoldDB" id="A0A516ITC5"/>
<sequence length="490" mass="52979">MGRCIHAIFLLLTLASCDGRQGGIVEVGAIGPEPRLVETVEKPLTPGEALLRSSVAQGLVRFDERGQVVPGLAERWNVSDDGLSYIFRLQTGEWADGRKIRADEIARIVGRQLRAVSKNPMKDSLGAVDEVVAMTERVIEIRLNAARPNLLQLLAQPELGLVRASVGTGPFQLSAEAAADGDKPDGLLLSRRIRIAGAEDPVEQVRLRGGEAEALVAAFAERKIDLVVGGTVGDLPYAMAAKVPRGARRFDPVAGLFGLAPTRRSEFLQDEQVRRLLSRAIDRQALVSGLHVDGLTSRATLLQAGLDGIGQPAQPGWLDQPIDERRAALVAEGNRLFGAEERPTLRLALPDGPGGDYLFGRLRFDWAYLGITVERAPSAASADLIWIDEVAPSGSPAWFLRRFRCDVAAICIEEADDMLFAARTTRDPRQRAALFLEAARLMDEGQLFMAVAAPVRWSLVSGRVPGFAENPFARHTLVGLADTNFSGNAP</sequence>
<dbReference type="GO" id="GO:1904680">
    <property type="term" value="F:peptide transmembrane transporter activity"/>
    <property type="evidence" value="ECO:0007669"/>
    <property type="project" value="TreeGrafter"/>
</dbReference>
<dbReference type="InterPro" id="IPR039424">
    <property type="entry name" value="SBP_5"/>
</dbReference>
<reference evidence="6 7" key="1">
    <citation type="submission" date="2019-07" db="EMBL/GenBank/DDBJ databases">
        <title>Sphingomonas AE3 Genome sequencing and assembly.</title>
        <authorList>
            <person name="Kim H."/>
        </authorList>
    </citation>
    <scope>NUCLEOTIDE SEQUENCE [LARGE SCALE GENOMIC DNA]</scope>
    <source>
        <strain evidence="6 7">AE3</strain>
    </source>
</reference>
<dbReference type="GO" id="GO:0030313">
    <property type="term" value="C:cell envelope"/>
    <property type="evidence" value="ECO:0007669"/>
    <property type="project" value="UniProtKB-SubCell"/>
</dbReference>
<proteinExistence type="inferred from homology"/>
<comment type="subcellular location">
    <subcellularLocation>
        <location evidence="1">Periplasm</location>
    </subcellularLocation>
</comment>
<evidence type="ECO:0000256" key="1">
    <source>
        <dbReference type="ARBA" id="ARBA00004418"/>
    </source>
</evidence>
<dbReference type="Gene3D" id="3.40.190.10">
    <property type="entry name" value="Periplasmic binding protein-like II"/>
    <property type="match status" value="1"/>
</dbReference>
<dbReference type="PROSITE" id="PS51257">
    <property type="entry name" value="PROKAR_LIPOPROTEIN"/>
    <property type="match status" value="1"/>
</dbReference>
<dbReference type="OrthoDB" id="9803988at2"/>
<dbReference type="Gene3D" id="3.10.105.10">
    <property type="entry name" value="Dipeptide-binding Protein, Domain 3"/>
    <property type="match status" value="1"/>
</dbReference>
<comment type="similarity">
    <text evidence="2">Belongs to the bacterial solute-binding protein 5 family.</text>
</comment>
<evidence type="ECO:0000256" key="4">
    <source>
        <dbReference type="ARBA" id="ARBA00022729"/>
    </source>
</evidence>
<dbReference type="GO" id="GO:0015833">
    <property type="term" value="P:peptide transport"/>
    <property type="evidence" value="ECO:0007669"/>
    <property type="project" value="TreeGrafter"/>
</dbReference>
<dbReference type="PANTHER" id="PTHR30290:SF10">
    <property type="entry name" value="PERIPLASMIC OLIGOPEPTIDE-BINDING PROTEIN-RELATED"/>
    <property type="match status" value="1"/>
</dbReference>
<evidence type="ECO:0000313" key="7">
    <source>
        <dbReference type="Proteomes" id="UP000321857"/>
    </source>
</evidence>
<keyword evidence="7" id="KW-1185">Reference proteome</keyword>
<dbReference type="SUPFAM" id="SSF53850">
    <property type="entry name" value="Periplasmic binding protein-like II"/>
    <property type="match status" value="1"/>
</dbReference>
<dbReference type="InterPro" id="IPR000914">
    <property type="entry name" value="SBP_5_dom"/>
</dbReference>
<dbReference type="Proteomes" id="UP000321857">
    <property type="component" value="Chromosome"/>
</dbReference>
<dbReference type="EMBL" id="CP041659">
    <property type="protein sequence ID" value="QDP20084.1"/>
    <property type="molecule type" value="Genomic_DNA"/>
</dbReference>
<keyword evidence="4" id="KW-0732">Signal</keyword>
<evidence type="ECO:0000256" key="3">
    <source>
        <dbReference type="ARBA" id="ARBA00022448"/>
    </source>
</evidence>
<keyword evidence="3" id="KW-0813">Transport</keyword>
<dbReference type="Pfam" id="PF00496">
    <property type="entry name" value="SBP_bac_5"/>
    <property type="match status" value="1"/>
</dbReference>
<evidence type="ECO:0000256" key="2">
    <source>
        <dbReference type="ARBA" id="ARBA00005695"/>
    </source>
</evidence>
<dbReference type="KEGG" id="sxa:FMM02_09040"/>
<evidence type="ECO:0000313" key="6">
    <source>
        <dbReference type="EMBL" id="QDP20084.1"/>
    </source>
</evidence>
<accession>A0A516ITC5</accession>
<feature type="domain" description="Solute-binding protein family 5" evidence="5">
    <location>
        <begin position="67"/>
        <end position="372"/>
    </location>
</feature>
<protein>
    <submittedName>
        <fullName evidence="6">ABC transporter substrate-binding protein</fullName>
    </submittedName>
</protein>